<dbReference type="OrthoDB" id="43316at2"/>
<dbReference type="PANTHER" id="PTHR34580">
    <property type="match status" value="1"/>
</dbReference>
<dbReference type="STRING" id="1635173.WH52_07235"/>
<reference evidence="3 4" key="1">
    <citation type="submission" date="2015-03" db="EMBL/GenBank/DDBJ databases">
        <title>Genome sequence of Tenacibaculum sp. S2-2, isolated from intestinal microbiota of sea cucumber, Apostichopus japonicas.</title>
        <authorList>
            <person name="Shao Z."/>
            <person name="Wang L."/>
            <person name="Li X."/>
        </authorList>
    </citation>
    <scope>NUCLEOTIDE SEQUENCE [LARGE SCALE GENOMIC DNA]</scope>
    <source>
        <strain evidence="3 4">S2-2</strain>
    </source>
</reference>
<dbReference type="EMBL" id="LAPZ01000003">
    <property type="protein sequence ID" value="OSY88533.1"/>
    <property type="molecule type" value="Genomic_DNA"/>
</dbReference>
<dbReference type="AlphaFoldDB" id="A0A1Y2PDH4"/>
<dbReference type="Proteomes" id="UP000194221">
    <property type="component" value="Unassembled WGS sequence"/>
</dbReference>
<dbReference type="InParanoid" id="A0A1Y2PDH4"/>
<accession>A0A1Y2PDH4</accession>
<feature type="domain" description="WCX" evidence="2">
    <location>
        <begin position="222"/>
        <end position="296"/>
    </location>
</feature>
<feature type="domain" description="WYL" evidence="1">
    <location>
        <begin position="121"/>
        <end position="186"/>
    </location>
</feature>
<protein>
    <submittedName>
        <fullName evidence="3">Uncharacterized protein</fullName>
    </submittedName>
</protein>
<organism evidence="3 4">
    <name type="scientific">Tenacibaculum holothuriorum</name>
    <dbReference type="NCBI Taxonomy" id="1635173"/>
    <lineage>
        <taxon>Bacteria</taxon>
        <taxon>Pseudomonadati</taxon>
        <taxon>Bacteroidota</taxon>
        <taxon>Flavobacteriia</taxon>
        <taxon>Flavobacteriales</taxon>
        <taxon>Flavobacteriaceae</taxon>
        <taxon>Tenacibaculum</taxon>
    </lineage>
</organism>
<dbReference type="RefSeq" id="WP_086030264.1">
    <property type="nucleotide sequence ID" value="NZ_LAPZ01000003.1"/>
</dbReference>
<dbReference type="InterPro" id="IPR036388">
    <property type="entry name" value="WH-like_DNA-bd_sf"/>
</dbReference>
<proteinExistence type="predicted"/>
<name>A0A1Y2PDH4_9FLAO</name>
<dbReference type="Gene3D" id="1.10.10.10">
    <property type="entry name" value="Winged helix-like DNA-binding domain superfamily/Winged helix DNA-binding domain"/>
    <property type="match status" value="1"/>
</dbReference>
<dbReference type="InterPro" id="IPR051534">
    <property type="entry name" value="CBASS_pafABC_assoc_protein"/>
</dbReference>
<evidence type="ECO:0000313" key="4">
    <source>
        <dbReference type="Proteomes" id="UP000194221"/>
    </source>
</evidence>
<keyword evidence="4" id="KW-1185">Reference proteome</keyword>
<dbReference type="Pfam" id="PF25583">
    <property type="entry name" value="WCX"/>
    <property type="match status" value="1"/>
</dbReference>
<gene>
    <name evidence="3" type="ORF">WH52_07235</name>
</gene>
<evidence type="ECO:0000259" key="1">
    <source>
        <dbReference type="Pfam" id="PF13280"/>
    </source>
</evidence>
<sequence length="300" mass="35011">MSEKKNTISKKVQRQITILNFLKEGTKRSNDLLNHLKFKGHSNSTSTLSNDIKSLKDSGFKIDDSVKGYYTLLLDGCNELYSHFIKYQSMAIAYQKALNMPQKYMQYILFEPNALEFNIDVFNDMFEAIQQKKEVKFKHVHFQKNNTITTYILKPYALKEYQNRWYVVGETEKGYRTFSLDRISDLSITANSIDIKLDRIVDELSNVVGVSFNDETIKPQIIKLRIDNSQKEYVKTTPIFINQEIIAEETNFFILKMFVGNTVELRQQILKYGSRIKVLEPLSLRDQIANEIKDMASIYD</sequence>
<evidence type="ECO:0000259" key="2">
    <source>
        <dbReference type="Pfam" id="PF25583"/>
    </source>
</evidence>
<comment type="caution">
    <text evidence="3">The sequence shown here is derived from an EMBL/GenBank/DDBJ whole genome shotgun (WGS) entry which is preliminary data.</text>
</comment>
<dbReference type="InterPro" id="IPR026881">
    <property type="entry name" value="WYL_dom"/>
</dbReference>
<dbReference type="PROSITE" id="PS52050">
    <property type="entry name" value="WYL"/>
    <property type="match status" value="1"/>
</dbReference>
<dbReference type="Pfam" id="PF13280">
    <property type="entry name" value="WYL"/>
    <property type="match status" value="1"/>
</dbReference>
<evidence type="ECO:0000313" key="3">
    <source>
        <dbReference type="EMBL" id="OSY88533.1"/>
    </source>
</evidence>
<dbReference type="InterPro" id="IPR057727">
    <property type="entry name" value="WCX_dom"/>
</dbReference>
<dbReference type="PANTHER" id="PTHR34580:SF9">
    <property type="entry name" value="SLL5097 PROTEIN"/>
    <property type="match status" value="1"/>
</dbReference>